<feature type="region of interest" description="Disordered" evidence="1">
    <location>
        <begin position="88"/>
        <end position="113"/>
    </location>
</feature>
<accession>A0A840BZ99</accession>
<dbReference type="EMBL" id="JACIEN010000002">
    <property type="protein sequence ID" value="MBB4017042.1"/>
    <property type="molecule type" value="Genomic_DNA"/>
</dbReference>
<comment type="caution">
    <text evidence="2">The sequence shown here is derived from an EMBL/GenBank/DDBJ whole genome shotgun (WGS) entry which is preliminary data.</text>
</comment>
<dbReference type="RefSeq" id="WP_183316533.1">
    <property type="nucleotide sequence ID" value="NZ_JACIEN010000002.1"/>
</dbReference>
<protein>
    <submittedName>
        <fullName evidence="2">Uncharacterized protein</fullName>
    </submittedName>
</protein>
<keyword evidence="3" id="KW-1185">Reference proteome</keyword>
<feature type="compositionally biased region" description="Low complexity" evidence="1">
    <location>
        <begin position="88"/>
        <end position="103"/>
    </location>
</feature>
<evidence type="ECO:0000256" key="1">
    <source>
        <dbReference type="SAM" id="MobiDB-lite"/>
    </source>
</evidence>
<proteinExistence type="predicted"/>
<reference evidence="2 3" key="1">
    <citation type="submission" date="2020-08" db="EMBL/GenBank/DDBJ databases">
        <title>Genomic Encyclopedia of Type Strains, Phase IV (KMG-IV): sequencing the most valuable type-strain genomes for metagenomic binning, comparative biology and taxonomic classification.</title>
        <authorList>
            <person name="Goeker M."/>
        </authorList>
    </citation>
    <scope>NUCLEOTIDE SEQUENCE [LARGE SCALE GENOMIC DNA]</scope>
    <source>
        <strain evidence="2 3">DSM 103737</strain>
    </source>
</reference>
<gene>
    <name evidence="2" type="ORF">GGR16_002071</name>
</gene>
<dbReference type="AlphaFoldDB" id="A0A840BZ99"/>
<organism evidence="2 3">
    <name type="scientific">Chelatococcus caeni</name>
    <dbReference type="NCBI Taxonomy" id="1348468"/>
    <lineage>
        <taxon>Bacteria</taxon>
        <taxon>Pseudomonadati</taxon>
        <taxon>Pseudomonadota</taxon>
        <taxon>Alphaproteobacteria</taxon>
        <taxon>Hyphomicrobiales</taxon>
        <taxon>Chelatococcaceae</taxon>
        <taxon>Chelatococcus</taxon>
    </lineage>
</organism>
<name>A0A840BZ99_9HYPH</name>
<dbReference type="Proteomes" id="UP000577362">
    <property type="component" value="Unassembled WGS sequence"/>
</dbReference>
<evidence type="ECO:0000313" key="2">
    <source>
        <dbReference type="EMBL" id="MBB4017042.1"/>
    </source>
</evidence>
<sequence>MPKQHPADAADIAKIAQATHFNVHLRTGPHEKVNRRAKTLAAAIKVADRLGKTAGGRQPMIYAIAADGATVHVPVAMIAQARREAAAAPRRAAGARSGAGQPAKASRPKGRRAEIAESAAKGILPPAPDFSAPTHARFRKKLDAVVEMVKAGDLEGLRAFHINPVSSSPKAIAKYRDLAVIALKAKRGAG</sequence>
<evidence type="ECO:0000313" key="3">
    <source>
        <dbReference type="Proteomes" id="UP000577362"/>
    </source>
</evidence>